<feature type="region of interest" description="Disordered" evidence="1">
    <location>
        <begin position="19"/>
        <end position="88"/>
    </location>
</feature>
<feature type="compositionally biased region" description="Polar residues" evidence="1">
    <location>
        <begin position="19"/>
        <end position="52"/>
    </location>
</feature>
<evidence type="ECO:0000313" key="3">
    <source>
        <dbReference type="Proteomes" id="UP001054902"/>
    </source>
</evidence>
<comment type="caution">
    <text evidence="2">The sequence shown here is derived from an EMBL/GenBank/DDBJ whole genome shotgun (WGS) entry which is preliminary data.</text>
</comment>
<accession>A0AAD3D903</accession>
<evidence type="ECO:0000313" key="2">
    <source>
        <dbReference type="EMBL" id="GFH60054.1"/>
    </source>
</evidence>
<dbReference type="AlphaFoldDB" id="A0AAD3D903"/>
<name>A0AAD3D903_9STRA</name>
<reference evidence="2 3" key="1">
    <citation type="journal article" date="2021" name="Sci. Rep.">
        <title>The genome of the diatom Chaetoceros tenuissimus carries an ancient integrated fragment of an extant virus.</title>
        <authorList>
            <person name="Hongo Y."/>
            <person name="Kimura K."/>
            <person name="Takaki Y."/>
            <person name="Yoshida Y."/>
            <person name="Baba S."/>
            <person name="Kobayashi G."/>
            <person name="Nagasaki K."/>
            <person name="Hano T."/>
            <person name="Tomaru Y."/>
        </authorList>
    </citation>
    <scope>NUCLEOTIDE SEQUENCE [LARGE SCALE GENOMIC DNA]</scope>
    <source>
        <strain evidence="2 3">NIES-3715</strain>
    </source>
</reference>
<proteinExistence type="predicted"/>
<sequence length="231" mass="26071">MSNSRSVFDRLFSHETAASTLRKNSKNKSPISIHSNKIPQSNTISKFASKQQGYGARNADNHPIAKKKKDLQLSKSQNSSSKSNESIEKDMINMKPKVSQSYPTSGIKLLISSKYNPEYGYSQLNPHGLGLNSFLYQYEEGNLSSSFVAKEITDALFYRDHMAGKRWDIDPSYLEETKEDNGDNDGIFVATKEATWDHKDIYAVSTAKATIYFFRKEGVIKIDKYSFYTAG</sequence>
<organism evidence="2 3">
    <name type="scientific">Chaetoceros tenuissimus</name>
    <dbReference type="NCBI Taxonomy" id="426638"/>
    <lineage>
        <taxon>Eukaryota</taxon>
        <taxon>Sar</taxon>
        <taxon>Stramenopiles</taxon>
        <taxon>Ochrophyta</taxon>
        <taxon>Bacillariophyta</taxon>
        <taxon>Coscinodiscophyceae</taxon>
        <taxon>Chaetocerotophycidae</taxon>
        <taxon>Chaetocerotales</taxon>
        <taxon>Chaetocerotaceae</taxon>
        <taxon>Chaetoceros</taxon>
    </lineage>
</organism>
<dbReference type="Proteomes" id="UP001054902">
    <property type="component" value="Unassembled WGS sequence"/>
</dbReference>
<keyword evidence="3" id="KW-1185">Reference proteome</keyword>
<gene>
    <name evidence="2" type="ORF">CTEN210_16530</name>
</gene>
<evidence type="ECO:0000256" key="1">
    <source>
        <dbReference type="SAM" id="MobiDB-lite"/>
    </source>
</evidence>
<dbReference type="EMBL" id="BLLK01000069">
    <property type="protein sequence ID" value="GFH60054.1"/>
    <property type="molecule type" value="Genomic_DNA"/>
</dbReference>
<feature type="compositionally biased region" description="Low complexity" evidence="1">
    <location>
        <begin position="73"/>
        <end position="84"/>
    </location>
</feature>
<protein>
    <submittedName>
        <fullName evidence="2">Uncharacterized protein</fullName>
    </submittedName>
</protein>